<dbReference type="OrthoDB" id="296793at2759"/>
<dbReference type="GO" id="GO:0017119">
    <property type="term" value="C:Golgi transport complex"/>
    <property type="evidence" value="ECO:0007669"/>
    <property type="project" value="TreeGrafter"/>
</dbReference>
<gene>
    <name evidence="11" type="ORF">BDV98DRAFT_594013</name>
</gene>
<evidence type="ECO:0000313" key="11">
    <source>
        <dbReference type="EMBL" id="TFL00696.1"/>
    </source>
</evidence>
<dbReference type="GO" id="GO:0006886">
    <property type="term" value="P:intracellular protein transport"/>
    <property type="evidence" value="ECO:0007669"/>
    <property type="project" value="InterPro"/>
</dbReference>
<keyword evidence="4" id="KW-0813">Transport</keyword>
<dbReference type="PANTHER" id="PTHR13302">
    <property type="entry name" value="CONSERVED OLIGOMERIC GOLGI COMPLEX COMPONENT 3"/>
    <property type="match status" value="1"/>
</dbReference>
<dbReference type="Pfam" id="PF04136">
    <property type="entry name" value="COG3_N"/>
    <property type="match status" value="1"/>
</dbReference>
<sequence length="841" mass="94006">MNRPAIRRAGTTLAPTPHKPHLTVEEWENLTPLSSAALKSVASIKSAGEKAPLPLKFVQDDQGSASGSRSSTPTLIAARSRLLGQGGSRPGTPSRLQQLNRNHLIPKQAVQTPQQFYDWLGLIDRSIAHSQESHYRAHVADVAEHLDACDKLVEIIDCTEREVNSMMEGWTGVEDSGKSLKDACERLLDDRDSLLALTDEIEGRLQYFQELEHATRMLNHPGDSLVLQTDFLYMVERVDISIDYLRDHKHFKEAEVYLLRFQQCLTRAMTLIKMFFVGSLRALSADIAKRMSDNEVSSTAQTHLLYTRFRSVSQQLAPLLGELERRAKAHPDELSSLLSECHSAYFSTRKSLLVGRLTEEIRGLDPSRTELVELTRAGCSYLKELCVEEFELFREFFNSGEDQLYPYLENLCDYLYDDLRPRILHEPRLTALCEVCTVLQALMLLDVPSSYAADRSSDSDSDSVADSELELDLQFADEHGKRHSRKFGLGKLHISQLLEMVLQDAQTRLFFKAQSVIQSDIRYYVPKPADLAYPAKLLDVKKATATGLEIKEKESIGQIFQRIPSLDKQDTWYPTLRKTVWVLSQLHDFVKPVIFDDIAQEAVAFCRASLVSASETIISRSTPQSPTVLDGQLFLIRHLFILKEIAQNLDSVMTRRDGYSSGGQLDSGVTDALSSVLNRTTSLLPSALFASLGMPKKEEGIHEARDDIDQVLKKACEDVIATMSTPASRLLAPQPSLTPLSEEQVPRIEQDFRAFCEGSLKGSIARVWMYLEDDGTVRVLLGHVRERIEDAYDELRFANAKALEGGSVRLMSGETVRTYLRGVFEAGGGKSDLAAGSSSSG</sequence>
<proteinExistence type="inferred from homology"/>
<accession>A0A5C3QF94</accession>
<dbReference type="GO" id="GO:0000139">
    <property type="term" value="C:Golgi membrane"/>
    <property type="evidence" value="ECO:0007669"/>
    <property type="project" value="UniProtKB-SubCell"/>
</dbReference>
<keyword evidence="5" id="KW-0653">Protein transport</keyword>
<dbReference type="Pfam" id="PF20671">
    <property type="entry name" value="COG3_C"/>
    <property type="match status" value="1"/>
</dbReference>
<organism evidence="11 12">
    <name type="scientific">Pterulicium gracile</name>
    <dbReference type="NCBI Taxonomy" id="1884261"/>
    <lineage>
        <taxon>Eukaryota</taxon>
        <taxon>Fungi</taxon>
        <taxon>Dikarya</taxon>
        <taxon>Basidiomycota</taxon>
        <taxon>Agaricomycotina</taxon>
        <taxon>Agaricomycetes</taxon>
        <taxon>Agaricomycetidae</taxon>
        <taxon>Agaricales</taxon>
        <taxon>Pleurotineae</taxon>
        <taxon>Pterulaceae</taxon>
        <taxon>Pterulicium</taxon>
    </lineage>
</organism>
<keyword evidence="7" id="KW-0472">Membrane</keyword>
<dbReference type="GO" id="GO:0006891">
    <property type="term" value="P:intra-Golgi vesicle-mediated transport"/>
    <property type="evidence" value="ECO:0007669"/>
    <property type="project" value="TreeGrafter"/>
</dbReference>
<evidence type="ECO:0000313" key="12">
    <source>
        <dbReference type="Proteomes" id="UP000305067"/>
    </source>
</evidence>
<dbReference type="AlphaFoldDB" id="A0A5C3QF94"/>
<feature type="domain" description="Conserved oligomeric Golgi complex subunit 3 C-terminal" evidence="10">
    <location>
        <begin position="303"/>
        <end position="657"/>
    </location>
</feature>
<reference evidence="11 12" key="1">
    <citation type="journal article" date="2019" name="Nat. Ecol. Evol.">
        <title>Megaphylogeny resolves global patterns of mushroom evolution.</title>
        <authorList>
            <person name="Varga T."/>
            <person name="Krizsan K."/>
            <person name="Foldi C."/>
            <person name="Dima B."/>
            <person name="Sanchez-Garcia M."/>
            <person name="Sanchez-Ramirez S."/>
            <person name="Szollosi G.J."/>
            <person name="Szarkandi J.G."/>
            <person name="Papp V."/>
            <person name="Albert L."/>
            <person name="Andreopoulos W."/>
            <person name="Angelini C."/>
            <person name="Antonin V."/>
            <person name="Barry K.W."/>
            <person name="Bougher N.L."/>
            <person name="Buchanan P."/>
            <person name="Buyck B."/>
            <person name="Bense V."/>
            <person name="Catcheside P."/>
            <person name="Chovatia M."/>
            <person name="Cooper J."/>
            <person name="Damon W."/>
            <person name="Desjardin D."/>
            <person name="Finy P."/>
            <person name="Geml J."/>
            <person name="Haridas S."/>
            <person name="Hughes K."/>
            <person name="Justo A."/>
            <person name="Karasinski D."/>
            <person name="Kautmanova I."/>
            <person name="Kiss B."/>
            <person name="Kocsube S."/>
            <person name="Kotiranta H."/>
            <person name="LaButti K.M."/>
            <person name="Lechner B.E."/>
            <person name="Liimatainen K."/>
            <person name="Lipzen A."/>
            <person name="Lukacs Z."/>
            <person name="Mihaltcheva S."/>
            <person name="Morgado L.N."/>
            <person name="Niskanen T."/>
            <person name="Noordeloos M.E."/>
            <person name="Ohm R.A."/>
            <person name="Ortiz-Santana B."/>
            <person name="Ovrebo C."/>
            <person name="Racz N."/>
            <person name="Riley R."/>
            <person name="Savchenko A."/>
            <person name="Shiryaev A."/>
            <person name="Soop K."/>
            <person name="Spirin V."/>
            <person name="Szebenyi C."/>
            <person name="Tomsovsky M."/>
            <person name="Tulloss R.E."/>
            <person name="Uehling J."/>
            <person name="Grigoriev I.V."/>
            <person name="Vagvolgyi C."/>
            <person name="Papp T."/>
            <person name="Martin F.M."/>
            <person name="Miettinen O."/>
            <person name="Hibbett D.S."/>
            <person name="Nagy L.G."/>
        </authorList>
    </citation>
    <scope>NUCLEOTIDE SEQUENCE [LARGE SCALE GENOMIC DNA]</scope>
    <source>
        <strain evidence="11 12">CBS 309.79</strain>
    </source>
</reference>
<dbReference type="InterPro" id="IPR048685">
    <property type="entry name" value="COG3_C"/>
</dbReference>
<dbReference type="GO" id="GO:0005801">
    <property type="term" value="C:cis-Golgi network"/>
    <property type="evidence" value="ECO:0007669"/>
    <property type="project" value="InterPro"/>
</dbReference>
<protein>
    <recommendedName>
        <fullName evidence="3">Conserved oligomeric Golgi complex subunit 3</fullName>
    </recommendedName>
    <alternativeName>
        <fullName evidence="8">Component of oligomeric Golgi complex 3</fullName>
    </alternativeName>
</protein>
<feature type="domain" description="Conserved oligomeric Golgi complex subunit 3 N-terminal" evidence="9">
    <location>
        <begin position="138"/>
        <end position="281"/>
    </location>
</feature>
<comment type="subcellular location">
    <subcellularLocation>
        <location evidence="1">Golgi apparatus membrane</location>
        <topology evidence="1">Peripheral membrane protein</topology>
    </subcellularLocation>
</comment>
<dbReference type="GO" id="GO:0007030">
    <property type="term" value="P:Golgi organization"/>
    <property type="evidence" value="ECO:0007669"/>
    <property type="project" value="TreeGrafter"/>
</dbReference>
<evidence type="ECO:0000256" key="3">
    <source>
        <dbReference type="ARBA" id="ARBA00020976"/>
    </source>
</evidence>
<evidence type="ECO:0000256" key="7">
    <source>
        <dbReference type="ARBA" id="ARBA00023136"/>
    </source>
</evidence>
<evidence type="ECO:0000259" key="9">
    <source>
        <dbReference type="Pfam" id="PF04136"/>
    </source>
</evidence>
<comment type="similarity">
    <text evidence="2">Belongs to the COG3 family.</text>
</comment>
<evidence type="ECO:0000256" key="8">
    <source>
        <dbReference type="ARBA" id="ARBA00031339"/>
    </source>
</evidence>
<evidence type="ECO:0000259" key="10">
    <source>
        <dbReference type="Pfam" id="PF20671"/>
    </source>
</evidence>
<dbReference type="Proteomes" id="UP000305067">
    <property type="component" value="Unassembled WGS sequence"/>
</dbReference>
<evidence type="ECO:0000256" key="5">
    <source>
        <dbReference type="ARBA" id="ARBA00022927"/>
    </source>
</evidence>
<dbReference type="PANTHER" id="PTHR13302:SF8">
    <property type="entry name" value="CONSERVED OLIGOMERIC GOLGI COMPLEX SUBUNIT 3"/>
    <property type="match status" value="1"/>
</dbReference>
<evidence type="ECO:0000256" key="2">
    <source>
        <dbReference type="ARBA" id="ARBA00009936"/>
    </source>
</evidence>
<dbReference type="InterPro" id="IPR048320">
    <property type="entry name" value="COG3_N"/>
</dbReference>
<keyword evidence="6" id="KW-0333">Golgi apparatus</keyword>
<evidence type="ECO:0000256" key="4">
    <source>
        <dbReference type="ARBA" id="ARBA00022448"/>
    </source>
</evidence>
<dbReference type="EMBL" id="ML178828">
    <property type="protein sequence ID" value="TFL00696.1"/>
    <property type="molecule type" value="Genomic_DNA"/>
</dbReference>
<keyword evidence="12" id="KW-1185">Reference proteome</keyword>
<evidence type="ECO:0000256" key="1">
    <source>
        <dbReference type="ARBA" id="ARBA00004395"/>
    </source>
</evidence>
<name>A0A5C3QF94_9AGAR</name>
<dbReference type="STRING" id="1884261.A0A5C3QF94"/>
<dbReference type="InterPro" id="IPR007265">
    <property type="entry name" value="COG_su3"/>
</dbReference>
<evidence type="ECO:0000256" key="6">
    <source>
        <dbReference type="ARBA" id="ARBA00023034"/>
    </source>
</evidence>